<dbReference type="EMBL" id="PDUG01000001">
    <property type="protein sequence ID" value="PIC51192.1"/>
    <property type="molecule type" value="Genomic_DNA"/>
</dbReference>
<sequence length="169" mass="19619">MALTAPKLNRAKFVPEGVMSDWFKLFDADVTDSHLFKMIREVLAIVKSIMMKQADCTEDKDPVGIGTILAHTWCYKTAIKNKKNCEVDICRQKFPIDIKKRTQTRGERHLKKCCIQRIEAEDIYCYDVKGIAGMRCHIFPITNRVYCLHPSLPTFKFYDFSLLVNKTTY</sequence>
<evidence type="ECO:0000313" key="2">
    <source>
        <dbReference type="Proteomes" id="UP000230233"/>
    </source>
</evidence>
<comment type="caution">
    <text evidence="1">The sequence shown here is derived from an EMBL/GenBank/DDBJ whole genome shotgun (WGS) entry which is preliminary data.</text>
</comment>
<gene>
    <name evidence="1" type="primary">Cnig_chr_I.g1801</name>
    <name evidence="1" type="ORF">B9Z55_001801</name>
</gene>
<dbReference type="STRING" id="1611254.A0A2G5VHH0"/>
<dbReference type="Proteomes" id="UP000230233">
    <property type="component" value="Chromosome I"/>
</dbReference>
<evidence type="ECO:0000313" key="1">
    <source>
        <dbReference type="EMBL" id="PIC51192.1"/>
    </source>
</evidence>
<dbReference type="Gene3D" id="3.30.720.50">
    <property type="match status" value="1"/>
</dbReference>
<dbReference type="InterPro" id="IPR037197">
    <property type="entry name" value="WWE_dom_sf"/>
</dbReference>
<dbReference type="SUPFAM" id="SSF117839">
    <property type="entry name" value="WWE domain"/>
    <property type="match status" value="1"/>
</dbReference>
<dbReference type="GO" id="GO:0005737">
    <property type="term" value="C:cytoplasm"/>
    <property type="evidence" value="ECO:0007669"/>
    <property type="project" value="TreeGrafter"/>
</dbReference>
<dbReference type="GO" id="GO:0061630">
    <property type="term" value="F:ubiquitin protein ligase activity"/>
    <property type="evidence" value="ECO:0007669"/>
    <property type="project" value="InterPro"/>
</dbReference>
<dbReference type="AlphaFoldDB" id="A0A2G5VHH0"/>
<dbReference type="GO" id="GO:0006511">
    <property type="term" value="P:ubiquitin-dependent protein catabolic process"/>
    <property type="evidence" value="ECO:0007669"/>
    <property type="project" value="TreeGrafter"/>
</dbReference>
<protein>
    <submittedName>
        <fullName evidence="1">Uncharacterized protein</fullName>
    </submittedName>
</protein>
<accession>A0A2G5VHH0</accession>
<dbReference type="PANTHER" id="PTHR13417">
    <property type="entry name" value="E3 UBIQUITIN-PROTEIN LIGASE RNF146"/>
    <property type="match status" value="1"/>
</dbReference>
<dbReference type="GO" id="GO:0072572">
    <property type="term" value="F:poly-ADP-D-ribose binding"/>
    <property type="evidence" value="ECO:0007669"/>
    <property type="project" value="InterPro"/>
</dbReference>
<organism evidence="1 2">
    <name type="scientific">Caenorhabditis nigoni</name>
    <dbReference type="NCBI Taxonomy" id="1611254"/>
    <lineage>
        <taxon>Eukaryota</taxon>
        <taxon>Metazoa</taxon>
        <taxon>Ecdysozoa</taxon>
        <taxon>Nematoda</taxon>
        <taxon>Chromadorea</taxon>
        <taxon>Rhabditida</taxon>
        <taxon>Rhabditina</taxon>
        <taxon>Rhabditomorpha</taxon>
        <taxon>Rhabditoidea</taxon>
        <taxon>Rhabditidae</taxon>
        <taxon>Peloderinae</taxon>
        <taxon>Caenorhabditis</taxon>
    </lineage>
</organism>
<dbReference type="GO" id="GO:0016055">
    <property type="term" value="P:Wnt signaling pathway"/>
    <property type="evidence" value="ECO:0007669"/>
    <property type="project" value="InterPro"/>
</dbReference>
<reference evidence="2" key="1">
    <citation type="submission" date="2017-10" db="EMBL/GenBank/DDBJ databases">
        <title>Rapid genome shrinkage in a self-fertile nematode reveals novel sperm competition proteins.</title>
        <authorList>
            <person name="Yin D."/>
            <person name="Schwarz E.M."/>
            <person name="Thomas C.G."/>
            <person name="Felde R.L."/>
            <person name="Korf I.F."/>
            <person name="Cutter A.D."/>
            <person name="Schartner C.M."/>
            <person name="Ralston E.J."/>
            <person name="Meyer B.J."/>
            <person name="Haag E.S."/>
        </authorList>
    </citation>
    <scope>NUCLEOTIDE SEQUENCE [LARGE SCALE GENOMIC DNA]</scope>
    <source>
        <strain evidence="2">JU1422</strain>
    </source>
</reference>
<dbReference type="GO" id="GO:0005634">
    <property type="term" value="C:nucleus"/>
    <property type="evidence" value="ECO:0007669"/>
    <property type="project" value="TreeGrafter"/>
</dbReference>
<dbReference type="InterPro" id="IPR033509">
    <property type="entry name" value="RNF146"/>
</dbReference>
<keyword evidence="2" id="KW-1185">Reference proteome</keyword>
<proteinExistence type="predicted"/>
<dbReference type="OrthoDB" id="10065815at2759"/>
<name>A0A2G5VHH0_9PELO</name>
<dbReference type="PANTHER" id="PTHR13417:SF7">
    <property type="entry name" value="RING-TYPE DOMAIN-CONTAINING PROTEIN"/>
    <property type="match status" value="1"/>
</dbReference>